<evidence type="ECO:0000313" key="1">
    <source>
        <dbReference type="EMBL" id="KAK2117734.1"/>
    </source>
</evidence>
<name>A0ABQ9W7Y3_SAGOE</name>
<proteinExistence type="predicted"/>
<protein>
    <submittedName>
        <fullName evidence="1">Uncharacterized protein</fullName>
    </submittedName>
</protein>
<gene>
    <name evidence="1" type="ORF">P7K49_004621</name>
</gene>
<organism evidence="1 2">
    <name type="scientific">Saguinus oedipus</name>
    <name type="common">Cotton-top tamarin</name>
    <name type="synonym">Oedipomidas oedipus</name>
    <dbReference type="NCBI Taxonomy" id="9490"/>
    <lineage>
        <taxon>Eukaryota</taxon>
        <taxon>Metazoa</taxon>
        <taxon>Chordata</taxon>
        <taxon>Craniata</taxon>
        <taxon>Vertebrata</taxon>
        <taxon>Euteleostomi</taxon>
        <taxon>Mammalia</taxon>
        <taxon>Eutheria</taxon>
        <taxon>Euarchontoglires</taxon>
        <taxon>Primates</taxon>
        <taxon>Haplorrhini</taxon>
        <taxon>Platyrrhini</taxon>
        <taxon>Cebidae</taxon>
        <taxon>Callitrichinae</taxon>
        <taxon>Saguinus</taxon>
    </lineage>
</organism>
<dbReference type="Proteomes" id="UP001266305">
    <property type="component" value="Unassembled WGS sequence"/>
</dbReference>
<dbReference type="EMBL" id="JASSZA010000002">
    <property type="protein sequence ID" value="KAK2117734.1"/>
    <property type="molecule type" value="Genomic_DNA"/>
</dbReference>
<reference evidence="1 2" key="1">
    <citation type="submission" date="2023-05" db="EMBL/GenBank/DDBJ databases">
        <title>B98-5 Cell Line De Novo Hybrid Assembly: An Optical Mapping Approach.</title>
        <authorList>
            <person name="Kananen K."/>
            <person name="Auerbach J.A."/>
            <person name="Kautto E."/>
            <person name="Blachly J.S."/>
        </authorList>
    </citation>
    <scope>NUCLEOTIDE SEQUENCE [LARGE SCALE GENOMIC DNA]</scope>
    <source>
        <strain evidence="1">B95-8</strain>
        <tissue evidence="1">Cell line</tissue>
    </source>
</reference>
<evidence type="ECO:0000313" key="2">
    <source>
        <dbReference type="Proteomes" id="UP001266305"/>
    </source>
</evidence>
<comment type="caution">
    <text evidence="1">The sequence shown here is derived from an EMBL/GenBank/DDBJ whole genome shotgun (WGS) entry which is preliminary data.</text>
</comment>
<sequence length="81" mass="9212">MNNRHSANPRGRWQGKEITWSEDCAVAVIEQLSSHNQASLLHIMKKCPKSFAKAFSSGYLIGEVLHKFELQDDFSEFLESS</sequence>
<keyword evidence="2" id="KW-1185">Reference proteome</keyword>
<accession>A0ABQ9W7Y3</accession>